<evidence type="ECO:0000256" key="1">
    <source>
        <dbReference type="SAM" id="MobiDB-lite"/>
    </source>
</evidence>
<feature type="transmembrane region" description="Helical" evidence="2">
    <location>
        <begin position="138"/>
        <end position="157"/>
    </location>
</feature>
<feature type="transmembrane region" description="Helical" evidence="2">
    <location>
        <begin position="337"/>
        <end position="359"/>
    </location>
</feature>
<accession>A0A2A9G1D4</accession>
<reference evidence="3 4" key="1">
    <citation type="submission" date="2017-10" db="EMBL/GenBank/DDBJ databases">
        <title>Sequencing the genomes of 1000 actinobacteria strains.</title>
        <authorList>
            <person name="Klenk H.-P."/>
        </authorList>
    </citation>
    <scope>NUCLEOTIDE SEQUENCE [LARGE SCALE GENOMIC DNA]</scope>
    <source>
        <strain evidence="3 4">DSM 46092</strain>
    </source>
</reference>
<protein>
    <recommendedName>
        <fullName evidence="5">4-amino-4-deoxy-L-arabinose transferase-like glycosyltransferase</fullName>
    </recommendedName>
</protein>
<keyword evidence="2" id="KW-0812">Transmembrane</keyword>
<keyword evidence="4" id="KW-1185">Reference proteome</keyword>
<dbReference type="AlphaFoldDB" id="A0A2A9G1D4"/>
<evidence type="ECO:0000313" key="4">
    <source>
        <dbReference type="Proteomes" id="UP000243542"/>
    </source>
</evidence>
<comment type="caution">
    <text evidence="3">The sequence shown here is derived from an EMBL/GenBank/DDBJ whole genome shotgun (WGS) entry which is preliminary data.</text>
</comment>
<evidence type="ECO:0008006" key="5">
    <source>
        <dbReference type="Google" id="ProtNLM"/>
    </source>
</evidence>
<proteinExistence type="predicted"/>
<keyword evidence="2" id="KW-1133">Transmembrane helix</keyword>
<sequence length="525" mass="56333">MSVDESVATITGGARQRGRDRGAGTVRSFSVRYGWLPWAAALLGLLSFLLVHGSLTDDGYITLAYAKNLAVHGEWALVPGSIANSATSPLDVLLLGLLTFATRITGAAHPVVALGLLTVLSSGALGWAWLRLIRRFRLAPWVALLGVLLVVANPFLLSATGLEVLLVPAVLLWLVVFAVEGRPVLFGVAAALTVLTRLDLIVFVLVITFATAAIRRRFRRAFGTAVLVSAPWFLFSWFGLGSFIPDTLVIKQDQDGLFGAWGYFSGPMMYFLYQPVTVIFTFAAALAGVVFFAAWLGIRFARRWEGFPALAPVVGLGAGGVLYYVVYSTLGVGPYHWYYVTPVVSIATFAVLMAGIWLAEANERPALRRGAPLAALGLGAVVAFGGIGVDLAQGVPWRSPVIFGNWANSADYARVGRELGARLQGKAVAGPGEIGTLAFYCDCQILDVFSDRSQVAPIVQRRISEASAVGAFALRANYYWFDRAQQKRKPEYRLLYGKGPASGPDSWTVTSAAKGVGHFTLVPEG</sequence>
<feature type="transmembrane region" description="Helical" evidence="2">
    <location>
        <begin position="185"/>
        <end position="209"/>
    </location>
</feature>
<feature type="transmembrane region" description="Helical" evidence="2">
    <location>
        <begin position="35"/>
        <end position="55"/>
    </location>
</feature>
<feature type="transmembrane region" description="Helical" evidence="2">
    <location>
        <begin position="111"/>
        <end position="132"/>
    </location>
</feature>
<keyword evidence="2" id="KW-0472">Membrane</keyword>
<evidence type="ECO:0000256" key="2">
    <source>
        <dbReference type="SAM" id="Phobius"/>
    </source>
</evidence>
<feature type="transmembrane region" description="Helical" evidence="2">
    <location>
        <begin position="307"/>
        <end position="325"/>
    </location>
</feature>
<feature type="transmembrane region" description="Helical" evidence="2">
    <location>
        <begin position="371"/>
        <end position="389"/>
    </location>
</feature>
<name>A0A2A9G1D4_9PSEU</name>
<dbReference type="Proteomes" id="UP000243542">
    <property type="component" value="Unassembled WGS sequence"/>
</dbReference>
<dbReference type="EMBL" id="PDJK01000001">
    <property type="protein sequence ID" value="PFG57537.1"/>
    <property type="molecule type" value="Genomic_DNA"/>
</dbReference>
<organism evidence="3 4">
    <name type="scientific">Amycolatopsis sulphurea</name>
    <dbReference type="NCBI Taxonomy" id="76022"/>
    <lineage>
        <taxon>Bacteria</taxon>
        <taxon>Bacillati</taxon>
        <taxon>Actinomycetota</taxon>
        <taxon>Actinomycetes</taxon>
        <taxon>Pseudonocardiales</taxon>
        <taxon>Pseudonocardiaceae</taxon>
        <taxon>Amycolatopsis</taxon>
    </lineage>
</organism>
<feature type="region of interest" description="Disordered" evidence="1">
    <location>
        <begin position="1"/>
        <end position="21"/>
    </location>
</feature>
<gene>
    <name evidence="3" type="ORF">ATK36_1127</name>
</gene>
<feature type="transmembrane region" description="Helical" evidence="2">
    <location>
        <begin position="221"/>
        <end position="240"/>
    </location>
</feature>
<feature type="transmembrane region" description="Helical" evidence="2">
    <location>
        <begin position="271"/>
        <end position="295"/>
    </location>
</feature>
<evidence type="ECO:0000313" key="3">
    <source>
        <dbReference type="EMBL" id="PFG57537.1"/>
    </source>
</evidence>